<dbReference type="GO" id="GO:0003700">
    <property type="term" value="F:DNA-binding transcription factor activity"/>
    <property type="evidence" value="ECO:0007669"/>
    <property type="project" value="InterPro"/>
</dbReference>
<dbReference type="Gene3D" id="1.10.10.10">
    <property type="entry name" value="Winged helix-like DNA-binding domain superfamily/Winged helix DNA-binding domain"/>
    <property type="match status" value="1"/>
</dbReference>
<reference evidence="5 6" key="1">
    <citation type="submission" date="2020-08" db="EMBL/GenBank/DDBJ databases">
        <title>Genomic Encyclopedia of Type Strains, Phase IV (KMG-IV): sequencing the most valuable type-strain genomes for metagenomic binning, comparative biology and taxonomic classification.</title>
        <authorList>
            <person name="Goeker M."/>
        </authorList>
    </citation>
    <scope>NUCLEOTIDE SEQUENCE [LARGE SCALE GENOMIC DNA]</scope>
    <source>
        <strain evidence="5 6">DSM 101730</strain>
    </source>
</reference>
<dbReference type="PROSITE" id="PS50995">
    <property type="entry name" value="HTH_MARR_2"/>
    <property type="match status" value="1"/>
</dbReference>
<dbReference type="PROSITE" id="PS01117">
    <property type="entry name" value="HTH_MARR_1"/>
    <property type="match status" value="1"/>
</dbReference>
<dbReference type="SUPFAM" id="SSF46785">
    <property type="entry name" value="Winged helix' DNA-binding domain"/>
    <property type="match status" value="1"/>
</dbReference>
<dbReference type="InterPro" id="IPR036390">
    <property type="entry name" value="WH_DNA-bd_sf"/>
</dbReference>
<accession>A0A840SNH5</accession>
<comment type="caution">
    <text evidence="5">The sequence shown here is derived from an EMBL/GenBank/DDBJ whole genome shotgun (WGS) entry which is preliminary data.</text>
</comment>
<sequence>MPDTPYDALYDMPGHLIRRLHQISTAIFTARMAEAGIDLTSVQFAALKTVRENPGIDQATLAGLIAYDRVTIGGVVDRLVTKGLVSREVHPRDRRARVLELSPDGQTLLDRALPVAGLVQEDIVGALPAEDREPFVALLRRATEAANDSSRAPLVARKTEMIE</sequence>
<name>A0A840SNH5_9RHOB</name>
<evidence type="ECO:0000256" key="2">
    <source>
        <dbReference type="ARBA" id="ARBA00023125"/>
    </source>
</evidence>
<dbReference type="InterPro" id="IPR039422">
    <property type="entry name" value="MarR/SlyA-like"/>
</dbReference>
<evidence type="ECO:0000256" key="1">
    <source>
        <dbReference type="ARBA" id="ARBA00023015"/>
    </source>
</evidence>
<keyword evidence="6" id="KW-1185">Reference proteome</keyword>
<feature type="domain" description="HTH marR-type" evidence="4">
    <location>
        <begin position="13"/>
        <end position="144"/>
    </location>
</feature>
<evidence type="ECO:0000259" key="4">
    <source>
        <dbReference type="PROSITE" id="PS50995"/>
    </source>
</evidence>
<dbReference type="Pfam" id="PF01047">
    <property type="entry name" value="MarR"/>
    <property type="match status" value="1"/>
</dbReference>
<keyword evidence="3" id="KW-0804">Transcription</keyword>
<dbReference type="EMBL" id="JACHFM010000002">
    <property type="protein sequence ID" value="MBB5222310.1"/>
    <property type="molecule type" value="Genomic_DNA"/>
</dbReference>
<proteinExistence type="predicted"/>
<dbReference type="SMART" id="SM00347">
    <property type="entry name" value="HTH_MARR"/>
    <property type="match status" value="1"/>
</dbReference>
<keyword evidence="1" id="KW-0805">Transcription regulation</keyword>
<organism evidence="5 6">
    <name type="scientific">Amaricoccus macauensis</name>
    <dbReference type="NCBI Taxonomy" id="57001"/>
    <lineage>
        <taxon>Bacteria</taxon>
        <taxon>Pseudomonadati</taxon>
        <taxon>Pseudomonadota</taxon>
        <taxon>Alphaproteobacteria</taxon>
        <taxon>Rhodobacterales</taxon>
        <taxon>Paracoccaceae</taxon>
        <taxon>Amaricoccus</taxon>
    </lineage>
</organism>
<dbReference type="InterPro" id="IPR036388">
    <property type="entry name" value="WH-like_DNA-bd_sf"/>
</dbReference>
<evidence type="ECO:0000256" key="3">
    <source>
        <dbReference type="ARBA" id="ARBA00023163"/>
    </source>
</evidence>
<gene>
    <name evidence="5" type="ORF">HNP73_002246</name>
</gene>
<keyword evidence="2 5" id="KW-0238">DNA-binding</keyword>
<dbReference type="GO" id="GO:0003677">
    <property type="term" value="F:DNA binding"/>
    <property type="evidence" value="ECO:0007669"/>
    <property type="project" value="UniProtKB-KW"/>
</dbReference>
<dbReference type="InterPro" id="IPR023187">
    <property type="entry name" value="Tscrpt_reg_MarR-type_CS"/>
</dbReference>
<dbReference type="RefSeq" id="WP_343063264.1">
    <property type="nucleotide sequence ID" value="NZ_JACHFM010000002.1"/>
</dbReference>
<dbReference type="AlphaFoldDB" id="A0A840SNH5"/>
<protein>
    <submittedName>
        <fullName evidence="5">DNA-binding MarR family transcriptional regulator</fullName>
    </submittedName>
</protein>
<dbReference type="PANTHER" id="PTHR33164">
    <property type="entry name" value="TRANSCRIPTIONAL REGULATOR, MARR FAMILY"/>
    <property type="match status" value="1"/>
</dbReference>
<dbReference type="GO" id="GO:0006950">
    <property type="term" value="P:response to stress"/>
    <property type="evidence" value="ECO:0007669"/>
    <property type="project" value="TreeGrafter"/>
</dbReference>
<dbReference type="PANTHER" id="PTHR33164:SF95">
    <property type="entry name" value="TRANSCRIPTIONAL REGULATOR"/>
    <property type="match status" value="1"/>
</dbReference>
<dbReference type="Proteomes" id="UP000549457">
    <property type="component" value="Unassembled WGS sequence"/>
</dbReference>
<evidence type="ECO:0000313" key="6">
    <source>
        <dbReference type="Proteomes" id="UP000549457"/>
    </source>
</evidence>
<evidence type="ECO:0000313" key="5">
    <source>
        <dbReference type="EMBL" id="MBB5222310.1"/>
    </source>
</evidence>
<dbReference type="InterPro" id="IPR000835">
    <property type="entry name" value="HTH_MarR-typ"/>
</dbReference>
<dbReference type="PRINTS" id="PR00598">
    <property type="entry name" value="HTHMARR"/>
</dbReference>